<comment type="similarity">
    <text evidence="1">Belongs to the sigma-70 factor family. ECF subfamily.</text>
</comment>
<dbReference type="Proteomes" id="UP000480178">
    <property type="component" value="Chromosome"/>
</dbReference>
<dbReference type="InterPro" id="IPR014284">
    <property type="entry name" value="RNA_pol_sigma-70_dom"/>
</dbReference>
<evidence type="ECO:0000256" key="3">
    <source>
        <dbReference type="ARBA" id="ARBA00023082"/>
    </source>
</evidence>
<dbReference type="Pfam" id="PF04542">
    <property type="entry name" value="Sigma70_r2"/>
    <property type="match status" value="1"/>
</dbReference>
<dbReference type="Gene3D" id="1.10.10.10">
    <property type="entry name" value="Winged helix-like DNA-binding domain superfamily/Winged helix DNA-binding domain"/>
    <property type="match status" value="1"/>
</dbReference>
<keyword evidence="8" id="KW-1185">Reference proteome</keyword>
<dbReference type="KEGG" id="rhoz:GXP67_10160"/>
<accession>A0A6C0GWJ8</accession>
<keyword evidence="2" id="KW-0805">Transcription regulation</keyword>
<dbReference type="InterPro" id="IPR007627">
    <property type="entry name" value="RNA_pol_sigma70_r2"/>
</dbReference>
<proteinExistence type="inferred from homology"/>
<evidence type="ECO:0000256" key="2">
    <source>
        <dbReference type="ARBA" id="ARBA00023015"/>
    </source>
</evidence>
<dbReference type="EMBL" id="CP048222">
    <property type="protein sequence ID" value="QHT71963.1"/>
    <property type="molecule type" value="Genomic_DNA"/>
</dbReference>
<dbReference type="NCBIfam" id="TIGR02937">
    <property type="entry name" value="sigma70-ECF"/>
    <property type="match status" value="1"/>
</dbReference>
<sequence>MSLHVSSEPLIIQQCRKGEKKAQHALYIAFAKKMFLHCYRYLKNKADAEEVLTDGFMKIFTSIAKIEYRDEKSFEAWIKKIMINESLLFLRKKKQLIYANEDIPETIETEILVDERLAAQDIYKLILFLPVGYRTVFNMYAIEGYSHKEIAQMLGINESTSRSQLTKARTLLQELIVKNYTL</sequence>
<dbReference type="InterPro" id="IPR013324">
    <property type="entry name" value="RNA_pol_sigma_r3/r4-like"/>
</dbReference>
<evidence type="ECO:0000259" key="5">
    <source>
        <dbReference type="Pfam" id="PF04542"/>
    </source>
</evidence>
<dbReference type="AlphaFoldDB" id="A0A6C0GWJ8"/>
<dbReference type="InterPro" id="IPR013249">
    <property type="entry name" value="RNA_pol_sigma70_r4_t2"/>
</dbReference>
<evidence type="ECO:0000313" key="8">
    <source>
        <dbReference type="Proteomes" id="UP000480178"/>
    </source>
</evidence>
<dbReference type="PANTHER" id="PTHR43133:SF46">
    <property type="entry name" value="RNA POLYMERASE SIGMA-70 FACTOR ECF SUBFAMILY"/>
    <property type="match status" value="1"/>
</dbReference>
<name>A0A6C0GWJ8_9BACT</name>
<keyword evidence="4" id="KW-0804">Transcription</keyword>
<feature type="domain" description="RNA polymerase sigma-70 region 2" evidence="5">
    <location>
        <begin position="35"/>
        <end position="94"/>
    </location>
</feature>
<evidence type="ECO:0000256" key="4">
    <source>
        <dbReference type="ARBA" id="ARBA00023163"/>
    </source>
</evidence>
<dbReference type="PANTHER" id="PTHR43133">
    <property type="entry name" value="RNA POLYMERASE ECF-TYPE SIGMA FACTO"/>
    <property type="match status" value="1"/>
</dbReference>
<dbReference type="SUPFAM" id="SSF88946">
    <property type="entry name" value="Sigma2 domain of RNA polymerase sigma factors"/>
    <property type="match status" value="1"/>
</dbReference>
<dbReference type="InterPro" id="IPR013325">
    <property type="entry name" value="RNA_pol_sigma_r2"/>
</dbReference>
<evidence type="ECO:0000256" key="1">
    <source>
        <dbReference type="ARBA" id="ARBA00010641"/>
    </source>
</evidence>
<reference evidence="7 8" key="1">
    <citation type="submission" date="2020-01" db="EMBL/GenBank/DDBJ databases">
        <authorList>
            <person name="Kim M.K."/>
        </authorList>
    </citation>
    <scope>NUCLEOTIDE SEQUENCE [LARGE SCALE GENOMIC DNA]</scope>
    <source>
        <strain evidence="7 8">172606-1</strain>
    </source>
</reference>
<evidence type="ECO:0000259" key="6">
    <source>
        <dbReference type="Pfam" id="PF08281"/>
    </source>
</evidence>
<dbReference type="Gene3D" id="1.10.1740.10">
    <property type="match status" value="1"/>
</dbReference>
<organism evidence="7 8">
    <name type="scientific">Rhodocytophaga rosea</name>
    <dbReference type="NCBI Taxonomy" id="2704465"/>
    <lineage>
        <taxon>Bacteria</taxon>
        <taxon>Pseudomonadati</taxon>
        <taxon>Bacteroidota</taxon>
        <taxon>Cytophagia</taxon>
        <taxon>Cytophagales</taxon>
        <taxon>Rhodocytophagaceae</taxon>
        <taxon>Rhodocytophaga</taxon>
    </lineage>
</organism>
<dbReference type="SUPFAM" id="SSF88659">
    <property type="entry name" value="Sigma3 and sigma4 domains of RNA polymerase sigma factors"/>
    <property type="match status" value="1"/>
</dbReference>
<dbReference type="InterPro" id="IPR039425">
    <property type="entry name" value="RNA_pol_sigma-70-like"/>
</dbReference>
<dbReference type="GO" id="GO:0016987">
    <property type="term" value="F:sigma factor activity"/>
    <property type="evidence" value="ECO:0007669"/>
    <property type="project" value="UniProtKB-KW"/>
</dbReference>
<keyword evidence="3" id="KW-0731">Sigma factor</keyword>
<dbReference type="Pfam" id="PF08281">
    <property type="entry name" value="Sigma70_r4_2"/>
    <property type="match status" value="1"/>
</dbReference>
<dbReference type="InterPro" id="IPR036388">
    <property type="entry name" value="WH-like_DNA-bd_sf"/>
</dbReference>
<dbReference type="GO" id="GO:0003677">
    <property type="term" value="F:DNA binding"/>
    <property type="evidence" value="ECO:0007669"/>
    <property type="project" value="InterPro"/>
</dbReference>
<feature type="domain" description="RNA polymerase sigma factor 70 region 4 type 2" evidence="6">
    <location>
        <begin position="120"/>
        <end position="171"/>
    </location>
</feature>
<protein>
    <submittedName>
        <fullName evidence="7">Sigma-70 family RNA polymerase sigma factor</fullName>
    </submittedName>
</protein>
<dbReference type="GO" id="GO:0006352">
    <property type="term" value="P:DNA-templated transcription initiation"/>
    <property type="evidence" value="ECO:0007669"/>
    <property type="project" value="InterPro"/>
</dbReference>
<evidence type="ECO:0000313" key="7">
    <source>
        <dbReference type="EMBL" id="QHT71963.1"/>
    </source>
</evidence>
<gene>
    <name evidence="7" type="ORF">GXP67_10160</name>
</gene>